<comment type="caution">
    <text evidence="1">The sequence shown here is derived from an EMBL/GenBank/DDBJ whole genome shotgun (WGS) entry which is preliminary data.</text>
</comment>
<evidence type="ECO:0000313" key="1">
    <source>
        <dbReference type="EMBL" id="KAK6645613.1"/>
    </source>
</evidence>
<dbReference type="Proteomes" id="UP001372834">
    <property type="component" value="Unassembled WGS sequence"/>
</dbReference>
<sequence>MPPRAKNSVNSNMVPSRDSPYVRVLIYAVPVQIDSYRILSDFQRFELAREPGRQRIETREGDPTLVNSTNGTEAKEFFEMHVDE</sequence>
<proteinExistence type="predicted"/>
<name>A0AAN8SEI1_POLSC</name>
<dbReference type="AlphaFoldDB" id="A0AAN8SEI1"/>
<gene>
    <name evidence="1" type="ORF">RUM43_001893</name>
</gene>
<organism evidence="1 2">
    <name type="scientific">Polyplax serrata</name>
    <name type="common">Common mouse louse</name>
    <dbReference type="NCBI Taxonomy" id="468196"/>
    <lineage>
        <taxon>Eukaryota</taxon>
        <taxon>Metazoa</taxon>
        <taxon>Ecdysozoa</taxon>
        <taxon>Arthropoda</taxon>
        <taxon>Hexapoda</taxon>
        <taxon>Insecta</taxon>
        <taxon>Pterygota</taxon>
        <taxon>Neoptera</taxon>
        <taxon>Paraneoptera</taxon>
        <taxon>Psocodea</taxon>
        <taxon>Troctomorpha</taxon>
        <taxon>Phthiraptera</taxon>
        <taxon>Anoplura</taxon>
        <taxon>Polyplacidae</taxon>
        <taxon>Polyplax</taxon>
    </lineage>
</organism>
<dbReference type="EMBL" id="JAWJWE010000001">
    <property type="protein sequence ID" value="KAK6645613.1"/>
    <property type="molecule type" value="Genomic_DNA"/>
</dbReference>
<protein>
    <submittedName>
        <fullName evidence="1">Uncharacterized protein</fullName>
    </submittedName>
</protein>
<evidence type="ECO:0000313" key="2">
    <source>
        <dbReference type="Proteomes" id="UP001372834"/>
    </source>
</evidence>
<reference evidence="1 2" key="1">
    <citation type="submission" date="2023-10" db="EMBL/GenBank/DDBJ databases">
        <title>Genomes of two closely related lineages of the louse Polyplax serrata with different host specificities.</title>
        <authorList>
            <person name="Martinu J."/>
            <person name="Tarabai H."/>
            <person name="Stefka J."/>
            <person name="Hypsa V."/>
        </authorList>
    </citation>
    <scope>NUCLEOTIDE SEQUENCE [LARGE SCALE GENOMIC DNA]</scope>
    <source>
        <strain evidence="1">HR10_N</strain>
    </source>
</reference>
<accession>A0AAN8SEI1</accession>